<proteinExistence type="predicted"/>
<dbReference type="Proteomes" id="UP000070366">
    <property type="component" value="Unassembled WGS sequence"/>
</dbReference>
<sequence>MNRQRRVTASVPQNDKLSAERLYFAGKGLTPKTLCGPGIAIWGYG</sequence>
<dbReference type="STRING" id="626937.HMPREF3293_02137"/>
<reference evidence="1 2" key="1">
    <citation type="submission" date="2016-02" db="EMBL/GenBank/DDBJ databases">
        <authorList>
            <person name="Wen L."/>
            <person name="He K."/>
            <person name="Yang H."/>
        </authorList>
    </citation>
    <scope>NUCLEOTIDE SEQUENCE [LARGE SCALE GENOMIC DNA]</scope>
    <source>
        <strain evidence="1 2">DSM 22607</strain>
    </source>
</reference>
<evidence type="ECO:0000313" key="1">
    <source>
        <dbReference type="EMBL" id="KXK64892.1"/>
    </source>
</evidence>
<organism evidence="1 2">
    <name type="scientific">Christensenella minuta</name>
    <dbReference type="NCBI Taxonomy" id="626937"/>
    <lineage>
        <taxon>Bacteria</taxon>
        <taxon>Bacillati</taxon>
        <taxon>Bacillota</taxon>
        <taxon>Clostridia</taxon>
        <taxon>Christensenellales</taxon>
        <taxon>Christensenellaceae</taxon>
        <taxon>Christensenella</taxon>
    </lineage>
</organism>
<dbReference type="AlphaFoldDB" id="A0A136Q2I5"/>
<comment type="caution">
    <text evidence="1">The sequence shown here is derived from an EMBL/GenBank/DDBJ whole genome shotgun (WGS) entry which is preliminary data.</text>
</comment>
<gene>
    <name evidence="1" type="ORF">HMPREF3293_02137</name>
</gene>
<evidence type="ECO:0000313" key="2">
    <source>
        <dbReference type="Proteomes" id="UP000070366"/>
    </source>
</evidence>
<keyword evidence="2" id="KW-1185">Reference proteome</keyword>
<protein>
    <submittedName>
        <fullName evidence="1">Uncharacterized protein</fullName>
    </submittedName>
</protein>
<dbReference type="EMBL" id="LSZW01000063">
    <property type="protein sequence ID" value="KXK64892.1"/>
    <property type="molecule type" value="Genomic_DNA"/>
</dbReference>
<accession>A0A136Q2I5</accession>
<name>A0A136Q2I5_9FIRM</name>